<dbReference type="Proteomes" id="UP001143545">
    <property type="component" value="Unassembled WGS sequence"/>
</dbReference>
<name>A0A9W6B6D0_9FLAO</name>
<evidence type="ECO:0000313" key="4">
    <source>
        <dbReference type="Proteomes" id="UP001143545"/>
    </source>
</evidence>
<protein>
    <recommendedName>
        <fullName evidence="2">Transglutaminase-like domain-containing protein</fullName>
    </recommendedName>
</protein>
<dbReference type="GO" id="GO:0005737">
    <property type="term" value="C:cytoplasm"/>
    <property type="evidence" value="ECO:0007669"/>
    <property type="project" value="TreeGrafter"/>
</dbReference>
<sequence length="339" mass="39338">MTTKILFYLSLFVFVCSIQAQQSDFATIDFTKADSLAKAYKNEQLTNIPELTKKLTSGLTTDVEKFRAVYKWICTNIANDYGLYEQNMHKRNKFKNDSSKLKQWNRKFSAISFKKLSKHQRAICTGYAYLLQQFSLEIGIPCNIVHGYARTSTTFIDKDSSPNHSWNAVWLNNQWYLCDPTWASGVPDPKTGTFSFYYNNGFFMAEPQLMAINHFPVDTQWLLLKENPPTFTNFLEAPILYGNTFEYLSNYNTPAKMHYEIEKNDSIVYQFTLKKQVNSKDIRLFIDGGNGPKEVTPEHISIHNNTVTLTHSFNKKSFYDVHLYIEDHIISTHTIKVHK</sequence>
<dbReference type="SUPFAM" id="SSF54001">
    <property type="entry name" value="Cysteine proteinases"/>
    <property type="match status" value="1"/>
</dbReference>
<evidence type="ECO:0000259" key="2">
    <source>
        <dbReference type="SMART" id="SM00460"/>
    </source>
</evidence>
<feature type="domain" description="Transglutaminase-like" evidence="2">
    <location>
        <begin position="116"/>
        <end position="182"/>
    </location>
</feature>
<dbReference type="EMBL" id="BRVP01000018">
    <property type="protein sequence ID" value="GLB53514.1"/>
    <property type="molecule type" value="Genomic_DNA"/>
</dbReference>
<dbReference type="PANTHER" id="PTHR46333:SF2">
    <property type="entry name" value="CYTOKINESIS PROTEIN 3"/>
    <property type="match status" value="1"/>
</dbReference>
<evidence type="ECO:0000256" key="1">
    <source>
        <dbReference type="SAM" id="SignalP"/>
    </source>
</evidence>
<organism evidence="3 4">
    <name type="scientific">Neptunitalea chrysea</name>
    <dbReference type="NCBI Taxonomy" id="1647581"/>
    <lineage>
        <taxon>Bacteria</taxon>
        <taxon>Pseudomonadati</taxon>
        <taxon>Bacteroidota</taxon>
        <taxon>Flavobacteriia</taxon>
        <taxon>Flavobacteriales</taxon>
        <taxon>Flavobacteriaceae</taxon>
        <taxon>Neptunitalea</taxon>
    </lineage>
</organism>
<feature type="chain" id="PRO_5040825336" description="Transglutaminase-like domain-containing protein" evidence="1">
    <location>
        <begin position="21"/>
        <end position="339"/>
    </location>
</feature>
<keyword evidence="1" id="KW-0732">Signal</keyword>
<reference evidence="3" key="1">
    <citation type="submission" date="2022-07" db="EMBL/GenBank/DDBJ databases">
        <title>Taxonomy of Novel Oxalotrophic and Methylotrophic Bacteria.</title>
        <authorList>
            <person name="Sahin N."/>
            <person name="Tani A."/>
        </authorList>
    </citation>
    <scope>NUCLEOTIDE SEQUENCE</scope>
    <source>
        <strain evidence="3">AM327</strain>
    </source>
</reference>
<dbReference type="AlphaFoldDB" id="A0A9W6B6D0"/>
<dbReference type="Gene3D" id="3.10.620.30">
    <property type="match status" value="1"/>
</dbReference>
<dbReference type="SMART" id="SM00460">
    <property type="entry name" value="TGc"/>
    <property type="match status" value="1"/>
</dbReference>
<accession>A0A9W6B6D0</accession>
<feature type="signal peptide" evidence="1">
    <location>
        <begin position="1"/>
        <end position="20"/>
    </location>
</feature>
<dbReference type="PANTHER" id="PTHR46333">
    <property type="entry name" value="CYTOKINESIS PROTEIN 3"/>
    <property type="match status" value="1"/>
</dbReference>
<dbReference type="Pfam" id="PF01841">
    <property type="entry name" value="Transglut_core"/>
    <property type="match status" value="1"/>
</dbReference>
<gene>
    <name evidence="3" type="ORF">NBRC110019_25550</name>
</gene>
<keyword evidence="4" id="KW-1185">Reference proteome</keyword>
<dbReference type="InterPro" id="IPR052557">
    <property type="entry name" value="CAP/Cytokinesis_protein"/>
</dbReference>
<evidence type="ECO:0000313" key="3">
    <source>
        <dbReference type="EMBL" id="GLB53514.1"/>
    </source>
</evidence>
<dbReference type="RefSeq" id="WP_281755521.1">
    <property type="nucleotide sequence ID" value="NZ_BRVP01000018.1"/>
</dbReference>
<proteinExistence type="predicted"/>
<dbReference type="InterPro" id="IPR038765">
    <property type="entry name" value="Papain-like_cys_pep_sf"/>
</dbReference>
<dbReference type="InterPro" id="IPR002931">
    <property type="entry name" value="Transglutaminase-like"/>
</dbReference>
<comment type="caution">
    <text evidence="3">The sequence shown here is derived from an EMBL/GenBank/DDBJ whole genome shotgun (WGS) entry which is preliminary data.</text>
</comment>